<dbReference type="PROSITE" id="PS50166">
    <property type="entry name" value="IMPORTIN_B_NT"/>
    <property type="match status" value="1"/>
</dbReference>
<dbReference type="InterPro" id="IPR014877">
    <property type="entry name" value="XPO1_C_dom"/>
</dbReference>
<dbReference type="InterPro" id="IPR016024">
    <property type="entry name" value="ARM-type_fold"/>
</dbReference>
<sequence length="1086" mass="124093">MDTPTSCDPRVLLDCKTLYDSSKVALLDSVVDAMFGNCNTTSRDAAHKILGELKSLPDAWRNVAVILSTSRNTNTKFLALQILESCIGTRWNILPEQERAGIKQYVSELVINMAMEEKTWVEEKHLLTKANENLIQIAKREWPEKWPTFISEICKSSHASQIICENNMHILNMLSEEVFDFGQEQITSTRVATLMNRMASEFCTVFDLCLFVLVGASKNPEVLKQSLIKQTLTCLAHFIKWIPLGYIFEPYNHQGIPVSILDLLLNNFWEPLFFRIECTKCFSEVANLDLHQNEVQMFSNRLISFWTQLVNKFALLPPNSTNYDNTSYVSPQMRMFWETFYLQFALLTTNFLKRYHQDIVTATRDKQSILLVLERLIRVTEANHEETFKITLDYWHHLTKMFLMPEQRKSLGIAGENDPTAESFSDYRLLLVAVQKVFINKMAKPQEIYIMYDSESGEVTREYDQNTAEITLYNRMKQTLIGLTTLLQDDTERLMLEVLDREMAMAQGVSHSKNNEDWDSTALNRLCYSVGAISGAMDEGVEKRFLVQVIKSLLNICEVKTSTSHKAIVASNIMYVVGQYPRFLKANWRFLHTVLNKLFEFVRETFPGVQQMACETFLKLSLTCGKVIVSSCGNTEPYLTVLLNNRDMVASYLDDKLLLIYYEAVGNVISAASPDIQPGLIQKLLESCNVQWQQVLRAIQSDNCDALSCTRAAFFFLRANTRIAKTTGSAFTCQLGSIFPAMMNLYSCLSLQISKQVAEQGLSCIKNTLIVAKNQTKRAVLHLIETFVSNVSPPKDPSTVQVINTIFDSCITYVFVDYQKSHPDLRDPDVLTLAECFVTNVDCNLCQIFDTMFECTLNMVKQDFHSYPDHRENFYNLLGKSVQHRFSGITCLLPSAQSTLLKSLIWAFRHEHPTLSDKGLKITYNFLRGMGLGLDQPPTEYMLEFCREHYYMLLDEVLSVLTDTLHRSGFKTQTEILRLLIGAIESGKLHLPQAGLEKIQVMRHLVEIITRAFATINVTQAEAFILDIFNYSIITDKTHSDALEVVTSKFQITIQDLLLSIKEYSEQSNETHALHRDQAVARSRHM</sequence>
<keyword evidence="5" id="KW-0653">Protein transport</keyword>
<dbReference type="Pfam" id="PF18787">
    <property type="entry name" value="CRM1_repeat_3"/>
    <property type="match status" value="1"/>
</dbReference>
<dbReference type="Pfam" id="PF18784">
    <property type="entry name" value="CRM1_repeat_2"/>
    <property type="match status" value="1"/>
</dbReference>
<dbReference type="GO" id="GO:0005634">
    <property type="term" value="C:nucleus"/>
    <property type="evidence" value="ECO:0007669"/>
    <property type="project" value="UniProtKB-SubCell"/>
</dbReference>
<evidence type="ECO:0000256" key="3">
    <source>
        <dbReference type="ARBA" id="ARBA00022448"/>
    </source>
</evidence>
<dbReference type="FunFam" id="1.25.10.10:FF:001255">
    <property type="entry name" value="Exportin 1"/>
    <property type="match status" value="1"/>
</dbReference>
<evidence type="ECO:0000256" key="7">
    <source>
        <dbReference type="ARBA" id="ARBA00073514"/>
    </source>
</evidence>
<evidence type="ECO:0000313" key="10">
    <source>
        <dbReference type="Proteomes" id="UP000002899"/>
    </source>
</evidence>
<proteinExistence type="inferred from homology"/>
<dbReference type="InterPro" id="IPR041235">
    <property type="entry name" value="Exp1_repeat_2"/>
</dbReference>
<dbReference type="InterPro" id="IPR013598">
    <property type="entry name" value="Exportin-1/Importin-b-like"/>
</dbReference>
<comment type="subcellular location">
    <subcellularLocation>
        <location evidence="1">Nucleus</location>
    </subcellularLocation>
</comment>
<evidence type="ECO:0000256" key="4">
    <source>
        <dbReference type="ARBA" id="ARBA00022816"/>
    </source>
</evidence>
<dbReference type="RefSeq" id="XP_012647768.1">
    <property type="nucleotide sequence ID" value="XM_012792314.1"/>
</dbReference>
<dbReference type="InterPro" id="IPR001494">
    <property type="entry name" value="Importin-beta_N"/>
</dbReference>
<organism evidence="9 10">
    <name type="scientific">Babesia microti (strain RI)</name>
    <dbReference type="NCBI Taxonomy" id="1133968"/>
    <lineage>
        <taxon>Eukaryota</taxon>
        <taxon>Sar</taxon>
        <taxon>Alveolata</taxon>
        <taxon>Apicomplexa</taxon>
        <taxon>Aconoidasida</taxon>
        <taxon>Piroplasmida</taxon>
        <taxon>Babesiidae</taxon>
        <taxon>Babesia</taxon>
    </lineage>
</organism>
<reference evidence="9 10" key="3">
    <citation type="journal article" date="2016" name="Sci. Rep.">
        <title>Genome-wide diversity and gene expression profiling of Babesia microti isolates identify polymorphic genes that mediate host-pathogen interactions.</title>
        <authorList>
            <person name="Silva J.C."/>
            <person name="Cornillot E."/>
            <person name="McCracken C."/>
            <person name="Usmani-Brown S."/>
            <person name="Dwivedi A."/>
            <person name="Ifeonu O.O."/>
            <person name="Crabtree J."/>
            <person name="Gotia H.T."/>
            <person name="Virji A.Z."/>
            <person name="Reynes C."/>
            <person name="Colinge J."/>
            <person name="Kumar V."/>
            <person name="Lawres L."/>
            <person name="Pazzi J.E."/>
            <person name="Pablo J.V."/>
            <person name="Hung C."/>
            <person name="Brancato J."/>
            <person name="Kumari P."/>
            <person name="Orvis J."/>
            <person name="Tretina K."/>
            <person name="Chibucos M."/>
            <person name="Ott S."/>
            <person name="Sadzewicz L."/>
            <person name="Sengamalay N."/>
            <person name="Shetty A.C."/>
            <person name="Su Q."/>
            <person name="Tallon L."/>
            <person name="Fraser C.M."/>
            <person name="Frutos R."/>
            <person name="Molina D.M."/>
            <person name="Krause P.J."/>
            <person name="Ben Mamoun C."/>
        </authorList>
    </citation>
    <scope>NUCLEOTIDE SEQUENCE [LARGE SCALE GENOMIC DNA]</scope>
    <source>
        <strain evidence="9 10">RI</strain>
    </source>
</reference>
<keyword evidence="3" id="KW-0813">Transport</keyword>
<dbReference type="OMA" id="WAFKHNN"/>
<dbReference type="SMART" id="SM00913">
    <property type="entry name" value="IBN_N"/>
    <property type="match status" value="1"/>
</dbReference>
<dbReference type="Proteomes" id="UP000002899">
    <property type="component" value="Chromosome I"/>
</dbReference>
<reference evidence="9 10" key="2">
    <citation type="journal article" date="2013" name="PLoS ONE">
        <title>Whole genome mapping and re-organization of the nuclear and mitochondrial genomes of Babesia microti isolates.</title>
        <authorList>
            <person name="Cornillot E."/>
            <person name="Dassouli A."/>
            <person name="Garg A."/>
            <person name="Pachikara N."/>
            <person name="Randazzo S."/>
            <person name="Depoix D."/>
            <person name="Carcy B."/>
            <person name="Delbecq S."/>
            <person name="Frutos R."/>
            <person name="Silva J.C."/>
            <person name="Sutton R."/>
            <person name="Krause P.J."/>
            <person name="Mamoun C.B."/>
        </authorList>
    </citation>
    <scope>NUCLEOTIDE SEQUENCE [LARGE SCALE GENOMIC DNA]</scope>
    <source>
        <strain evidence="9 10">RI</strain>
    </source>
</reference>
<dbReference type="VEuPathDB" id="PiroplasmaDB:BMR1_01G03505"/>
<protein>
    <recommendedName>
        <fullName evidence="7">Exportin-1</fullName>
    </recommendedName>
</protein>
<dbReference type="Pfam" id="PF08767">
    <property type="entry name" value="CRM1_C"/>
    <property type="match status" value="1"/>
</dbReference>
<dbReference type="GO" id="GO:0000055">
    <property type="term" value="P:ribosomal large subunit export from nucleus"/>
    <property type="evidence" value="ECO:0007669"/>
    <property type="project" value="TreeGrafter"/>
</dbReference>
<evidence type="ECO:0000256" key="2">
    <source>
        <dbReference type="ARBA" id="ARBA00009466"/>
    </source>
</evidence>
<dbReference type="PANTHER" id="PTHR11223:SF2">
    <property type="entry name" value="EXPORTIN-1"/>
    <property type="match status" value="1"/>
</dbReference>
<dbReference type="AlphaFoldDB" id="I7J938"/>
<dbReference type="GO" id="GO:0051028">
    <property type="term" value="P:mRNA transport"/>
    <property type="evidence" value="ECO:0007669"/>
    <property type="project" value="UniProtKB-KW"/>
</dbReference>
<evidence type="ECO:0000256" key="6">
    <source>
        <dbReference type="ARBA" id="ARBA00023242"/>
    </source>
</evidence>
<keyword evidence="10" id="KW-1185">Reference proteome</keyword>
<dbReference type="GO" id="GO:0006611">
    <property type="term" value="P:protein export from nucleus"/>
    <property type="evidence" value="ECO:0007669"/>
    <property type="project" value="InterPro"/>
</dbReference>
<dbReference type="GO" id="GO:0005049">
    <property type="term" value="F:nuclear export signal receptor activity"/>
    <property type="evidence" value="ECO:0007669"/>
    <property type="project" value="InterPro"/>
</dbReference>
<dbReference type="InterPro" id="IPR045065">
    <property type="entry name" value="XPO1/5"/>
</dbReference>
<dbReference type="KEGG" id="bmic:BMR1_01G03505"/>
<feature type="domain" description="Importin N-terminal" evidence="8">
    <location>
        <begin position="46"/>
        <end position="112"/>
    </location>
</feature>
<dbReference type="GeneID" id="24423782"/>
<dbReference type="Gene3D" id="1.25.10.10">
    <property type="entry name" value="Leucine-rich Repeat Variant"/>
    <property type="match status" value="1"/>
</dbReference>
<evidence type="ECO:0000313" key="9">
    <source>
        <dbReference type="EMBL" id="CCF73159.1"/>
    </source>
</evidence>
<dbReference type="GO" id="GO:0031267">
    <property type="term" value="F:small GTPase binding"/>
    <property type="evidence" value="ECO:0007669"/>
    <property type="project" value="InterPro"/>
</dbReference>
<keyword evidence="4" id="KW-0509">mRNA transport</keyword>
<dbReference type="InterPro" id="IPR011989">
    <property type="entry name" value="ARM-like"/>
</dbReference>
<evidence type="ECO:0000259" key="8">
    <source>
        <dbReference type="PROSITE" id="PS50166"/>
    </source>
</evidence>
<dbReference type="GO" id="GO:0005737">
    <property type="term" value="C:cytoplasm"/>
    <property type="evidence" value="ECO:0007669"/>
    <property type="project" value="TreeGrafter"/>
</dbReference>
<accession>I7J938</accession>
<name>I7J938_BABMR</name>
<dbReference type="Pfam" id="PF03810">
    <property type="entry name" value="IBN_N"/>
    <property type="match status" value="1"/>
</dbReference>
<dbReference type="InterPro" id="IPR040485">
    <property type="entry name" value="XPO1_repeat_3"/>
</dbReference>
<dbReference type="GO" id="GO:0000056">
    <property type="term" value="P:ribosomal small subunit export from nucleus"/>
    <property type="evidence" value="ECO:0007669"/>
    <property type="project" value="TreeGrafter"/>
</dbReference>
<evidence type="ECO:0000256" key="1">
    <source>
        <dbReference type="ARBA" id="ARBA00004123"/>
    </source>
</evidence>
<dbReference type="SMART" id="SM01102">
    <property type="entry name" value="CRM1_C"/>
    <property type="match status" value="1"/>
</dbReference>
<reference evidence="9 10" key="1">
    <citation type="journal article" date="2012" name="Nucleic Acids Res.">
        <title>Sequencing of the smallest Apicomplexan genome from the human pathogen Babesia microti.</title>
        <authorList>
            <person name="Cornillot E."/>
            <person name="Hadj-Kaddour K."/>
            <person name="Dassouli A."/>
            <person name="Noel B."/>
            <person name="Ranwez V."/>
            <person name="Vacherie B."/>
            <person name="Augagneur Y."/>
            <person name="Bres V."/>
            <person name="Duclos A."/>
            <person name="Randazzo S."/>
            <person name="Carcy B."/>
            <person name="Debierre-Grockiego F."/>
            <person name="Delbecq S."/>
            <person name="Moubri-Menage K."/>
            <person name="Shams-Eldin H."/>
            <person name="Usmani-Brown S."/>
            <person name="Bringaud F."/>
            <person name="Wincker P."/>
            <person name="Vivares C.P."/>
            <person name="Schwarz R.T."/>
            <person name="Schetters T.P."/>
            <person name="Krause P.J."/>
            <person name="Gorenflot A."/>
            <person name="Berry V."/>
            <person name="Barbe V."/>
            <person name="Ben Mamoun C."/>
        </authorList>
    </citation>
    <scope>NUCLEOTIDE SEQUENCE [LARGE SCALE GENOMIC DNA]</scope>
    <source>
        <strain evidence="9 10">RI</strain>
    </source>
</reference>
<comment type="similarity">
    <text evidence="2">Belongs to the exportin family.</text>
</comment>
<gene>
    <name evidence="9" type="ORF">BMR1_01G03505</name>
</gene>
<dbReference type="PANTHER" id="PTHR11223">
    <property type="entry name" value="EXPORTIN 1/5"/>
    <property type="match status" value="1"/>
</dbReference>
<dbReference type="Pfam" id="PF08389">
    <property type="entry name" value="Xpo1"/>
    <property type="match status" value="1"/>
</dbReference>
<keyword evidence="6" id="KW-0539">Nucleus</keyword>
<evidence type="ECO:0000256" key="5">
    <source>
        <dbReference type="ARBA" id="ARBA00022927"/>
    </source>
</evidence>
<dbReference type="SUPFAM" id="SSF48371">
    <property type="entry name" value="ARM repeat"/>
    <property type="match status" value="1"/>
</dbReference>
<dbReference type="EMBL" id="FO082871">
    <property type="protein sequence ID" value="CCF73159.1"/>
    <property type="molecule type" value="Genomic_DNA"/>
</dbReference>
<dbReference type="OrthoDB" id="27218at2759"/>